<name>A0AAV5GUP2_9BASI</name>
<evidence type="ECO:0000313" key="1">
    <source>
        <dbReference type="EMBL" id="GJN93072.1"/>
    </source>
</evidence>
<evidence type="ECO:0008006" key="3">
    <source>
        <dbReference type="Google" id="ProtNLM"/>
    </source>
</evidence>
<organism evidence="1 2">
    <name type="scientific">Rhodotorula paludigena</name>
    <dbReference type="NCBI Taxonomy" id="86838"/>
    <lineage>
        <taxon>Eukaryota</taxon>
        <taxon>Fungi</taxon>
        <taxon>Dikarya</taxon>
        <taxon>Basidiomycota</taxon>
        <taxon>Pucciniomycotina</taxon>
        <taxon>Microbotryomycetes</taxon>
        <taxon>Sporidiobolales</taxon>
        <taxon>Sporidiobolaceae</taxon>
        <taxon>Rhodotorula</taxon>
    </lineage>
</organism>
<proteinExistence type="predicted"/>
<protein>
    <recommendedName>
        <fullName evidence="3">HNH nuclease domain-containing protein</fullName>
    </recommendedName>
</protein>
<dbReference type="EMBL" id="BQKY01000013">
    <property type="protein sequence ID" value="GJN93072.1"/>
    <property type="molecule type" value="Genomic_DNA"/>
</dbReference>
<gene>
    <name evidence="1" type="ORF">Rhopal_006117-T1</name>
</gene>
<evidence type="ECO:0000313" key="2">
    <source>
        <dbReference type="Proteomes" id="UP001342314"/>
    </source>
</evidence>
<keyword evidence="2" id="KW-1185">Reference proteome</keyword>
<comment type="caution">
    <text evidence="1">The sequence shown here is derived from an EMBL/GenBank/DDBJ whole genome shotgun (WGS) entry which is preliminary data.</text>
</comment>
<reference evidence="1 2" key="1">
    <citation type="submission" date="2021-12" db="EMBL/GenBank/DDBJ databases">
        <title>High titer production of polyol ester of fatty acids by Rhodotorula paludigena BS15 towards product separation-free biomass refinery.</title>
        <authorList>
            <person name="Mano J."/>
            <person name="Ono H."/>
            <person name="Tanaka T."/>
            <person name="Naito K."/>
            <person name="Sushida H."/>
            <person name="Ike M."/>
            <person name="Tokuyasu K."/>
            <person name="Kitaoka M."/>
        </authorList>
    </citation>
    <scope>NUCLEOTIDE SEQUENCE [LARGE SCALE GENOMIC DNA]</scope>
    <source>
        <strain evidence="1 2">BS15</strain>
    </source>
</reference>
<accession>A0AAV5GUP2</accession>
<dbReference type="Proteomes" id="UP001342314">
    <property type="component" value="Unassembled WGS sequence"/>
</dbReference>
<sequence>MRGDTQLAHILDHAGSAAAKAEVFQLTGGFFDREYFGLNRAQNLVPLSFQLHWWMDKIHLCTFVPDGPTLSAMKTHLQALDQLRLKQHAAGARPSRRSFDHLEPYLLDAEQKYRPVHYLLPFLRQPLLRTSRSYYDEETDVTSLPMRLNGKFQEVEVLPDGRLALDSEILPAFLIQHNRDPYYDISLAAMILLFAQKIWALDTFGGGRKHLHADICEVVEQAIELAARILHLHCIFS</sequence>
<dbReference type="AlphaFoldDB" id="A0AAV5GUP2"/>